<dbReference type="Proteomes" id="UP001281410">
    <property type="component" value="Unassembled WGS sequence"/>
</dbReference>
<dbReference type="PANTHER" id="PTHR47150">
    <property type="entry name" value="OS12G0169200 PROTEIN"/>
    <property type="match status" value="1"/>
</dbReference>
<dbReference type="InterPro" id="IPR006912">
    <property type="entry name" value="Harbinger_derived_prot"/>
</dbReference>
<dbReference type="EMBL" id="JANJYJ010000001">
    <property type="protein sequence ID" value="KAK3229427.1"/>
    <property type="molecule type" value="Genomic_DNA"/>
</dbReference>
<evidence type="ECO:0000313" key="1">
    <source>
        <dbReference type="EMBL" id="KAK3229427.1"/>
    </source>
</evidence>
<dbReference type="Pfam" id="PF04827">
    <property type="entry name" value="Plant_tran"/>
    <property type="match status" value="1"/>
</dbReference>
<gene>
    <name evidence="1" type="ORF">Dsin_001308</name>
</gene>
<evidence type="ECO:0000313" key="2">
    <source>
        <dbReference type="Proteomes" id="UP001281410"/>
    </source>
</evidence>
<sequence length="349" mass="40654">MNVELFNRILHAIENNDDYFTQKIDVVGKLGLSPLQKMMAAVRMLAYGCPADFLDEYVQIGESTAIESLKHFCDVVIRVFETQYLRKPNTNDIARLLKEEEDRGFLGMPGSLDCMHWHWQNCPTKWHGTHTNGFKKVLILILEVVASQDLWIWHAFFGMAGINNDINVLDRSPLFDDLINESAPTCDFVVQGHQYNMGYYLSDGIYPSYATLIQTISQPTSIKEKLFAERQGAMRKDVERAFRVLQSQWRIVKGLACMWNAKDLRKIMKTCIILNNMIIKSEYHQGINHESWKPHADEMVDQVDIEHDYTFLVSEMINRMKQARDTRRHNNLKMDLIKHLWDNYCGQQT</sequence>
<comment type="caution">
    <text evidence="1">The sequence shown here is derived from an EMBL/GenBank/DDBJ whole genome shotgun (WGS) entry which is preliminary data.</text>
</comment>
<reference evidence="1" key="1">
    <citation type="journal article" date="2023" name="Plant J.">
        <title>Genome sequences and population genomics provide insights into the demographic history, inbreeding, and mutation load of two 'living fossil' tree species of Dipteronia.</title>
        <authorList>
            <person name="Feng Y."/>
            <person name="Comes H.P."/>
            <person name="Chen J."/>
            <person name="Zhu S."/>
            <person name="Lu R."/>
            <person name="Zhang X."/>
            <person name="Li P."/>
            <person name="Qiu J."/>
            <person name="Olsen K.M."/>
            <person name="Qiu Y."/>
        </authorList>
    </citation>
    <scope>NUCLEOTIDE SEQUENCE</scope>
    <source>
        <strain evidence="1">NBL</strain>
    </source>
</reference>
<name>A0AAE0B415_9ROSI</name>
<protein>
    <submittedName>
        <fullName evidence="1">Uncharacterized protein</fullName>
    </submittedName>
</protein>
<organism evidence="1 2">
    <name type="scientific">Dipteronia sinensis</name>
    <dbReference type="NCBI Taxonomy" id="43782"/>
    <lineage>
        <taxon>Eukaryota</taxon>
        <taxon>Viridiplantae</taxon>
        <taxon>Streptophyta</taxon>
        <taxon>Embryophyta</taxon>
        <taxon>Tracheophyta</taxon>
        <taxon>Spermatophyta</taxon>
        <taxon>Magnoliopsida</taxon>
        <taxon>eudicotyledons</taxon>
        <taxon>Gunneridae</taxon>
        <taxon>Pentapetalae</taxon>
        <taxon>rosids</taxon>
        <taxon>malvids</taxon>
        <taxon>Sapindales</taxon>
        <taxon>Sapindaceae</taxon>
        <taxon>Hippocastanoideae</taxon>
        <taxon>Acereae</taxon>
        <taxon>Dipteronia</taxon>
    </lineage>
</organism>
<keyword evidence="2" id="KW-1185">Reference proteome</keyword>
<proteinExistence type="predicted"/>
<accession>A0AAE0B415</accession>
<dbReference type="PANTHER" id="PTHR47150:SF5">
    <property type="entry name" value="OS07G0546750 PROTEIN"/>
    <property type="match status" value="1"/>
</dbReference>
<dbReference type="AlphaFoldDB" id="A0AAE0B415"/>